<feature type="transmembrane region" description="Helical" evidence="1">
    <location>
        <begin position="21"/>
        <end position="43"/>
    </location>
</feature>
<feature type="transmembrane region" description="Helical" evidence="1">
    <location>
        <begin position="49"/>
        <end position="68"/>
    </location>
</feature>
<sequence>MRNAMFGRDQNGRHWGGKLKFTLAEGIASTGLLVVAVGVTIAVTTSAPLAVVPGITYAVAVLMAYMVYRHYLDVRPRDTEMTEAAK</sequence>
<evidence type="ECO:0000313" key="2">
    <source>
        <dbReference type="EMBL" id="SVB85179.1"/>
    </source>
</evidence>
<feature type="non-terminal residue" evidence="2">
    <location>
        <position position="86"/>
    </location>
</feature>
<proteinExistence type="predicted"/>
<keyword evidence="1" id="KW-1133">Transmembrane helix</keyword>
<dbReference type="EMBL" id="UINC01060556">
    <property type="protein sequence ID" value="SVB85179.1"/>
    <property type="molecule type" value="Genomic_DNA"/>
</dbReference>
<dbReference type="AlphaFoldDB" id="A0A382HDE6"/>
<evidence type="ECO:0000256" key="1">
    <source>
        <dbReference type="SAM" id="Phobius"/>
    </source>
</evidence>
<gene>
    <name evidence="2" type="ORF">METZ01_LOCUS238033</name>
</gene>
<protein>
    <submittedName>
        <fullName evidence="2">Uncharacterized protein</fullName>
    </submittedName>
</protein>
<reference evidence="2" key="1">
    <citation type="submission" date="2018-05" db="EMBL/GenBank/DDBJ databases">
        <authorList>
            <person name="Lanie J.A."/>
            <person name="Ng W.-L."/>
            <person name="Kazmierczak K.M."/>
            <person name="Andrzejewski T.M."/>
            <person name="Davidsen T.M."/>
            <person name="Wayne K.J."/>
            <person name="Tettelin H."/>
            <person name="Glass J.I."/>
            <person name="Rusch D."/>
            <person name="Podicherti R."/>
            <person name="Tsui H.-C.T."/>
            <person name="Winkler M.E."/>
        </authorList>
    </citation>
    <scope>NUCLEOTIDE SEQUENCE</scope>
</reference>
<accession>A0A382HDE6</accession>
<keyword evidence="1" id="KW-0472">Membrane</keyword>
<keyword evidence="1" id="KW-0812">Transmembrane</keyword>
<name>A0A382HDE6_9ZZZZ</name>
<organism evidence="2">
    <name type="scientific">marine metagenome</name>
    <dbReference type="NCBI Taxonomy" id="408172"/>
    <lineage>
        <taxon>unclassified sequences</taxon>
        <taxon>metagenomes</taxon>
        <taxon>ecological metagenomes</taxon>
    </lineage>
</organism>